<dbReference type="PANTHER" id="PTHR28014:SF1">
    <property type="entry name" value="NEGATIVE REGULATOR OF RAS-CAMP PATHWAY"/>
    <property type="match status" value="1"/>
</dbReference>
<organism evidence="2 3">
    <name type="scientific">Rhizopus stolonifer</name>
    <name type="common">Rhizopus nigricans</name>
    <dbReference type="NCBI Taxonomy" id="4846"/>
    <lineage>
        <taxon>Eukaryota</taxon>
        <taxon>Fungi</taxon>
        <taxon>Fungi incertae sedis</taxon>
        <taxon>Mucoromycota</taxon>
        <taxon>Mucoromycotina</taxon>
        <taxon>Mucoromycetes</taxon>
        <taxon>Mucorales</taxon>
        <taxon>Mucorineae</taxon>
        <taxon>Rhizopodaceae</taxon>
        <taxon>Rhizopus</taxon>
    </lineage>
</organism>
<evidence type="ECO:0000313" key="3">
    <source>
        <dbReference type="Proteomes" id="UP000253551"/>
    </source>
</evidence>
<dbReference type="GO" id="GO:0000122">
    <property type="term" value="P:negative regulation of transcription by RNA polymerase II"/>
    <property type="evidence" value="ECO:0007669"/>
    <property type="project" value="TreeGrafter"/>
</dbReference>
<keyword evidence="3" id="KW-1185">Reference proteome</keyword>
<evidence type="ECO:0000313" key="2">
    <source>
        <dbReference type="EMBL" id="RCH83969.1"/>
    </source>
</evidence>
<dbReference type="GO" id="GO:0005737">
    <property type="term" value="C:cytoplasm"/>
    <property type="evidence" value="ECO:0007669"/>
    <property type="project" value="TreeGrafter"/>
</dbReference>
<dbReference type="STRING" id="4846.A0A367J2A4"/>
<evidence type="ECO:0000259" key="1">
    <source>
        <dbReference type="Pfam" id="PF08550"/>
    </source>
</evidence>
<proteinExistence type="predicted"/>
<dbReference type="Proteomes" id="UP000253551">
    <property type="component" value="Unassembled WGS sequence"/>
</dbReference>
<feature type="domain" description="Nitrogen regulatory protein areA GATA-like" evidence="1">
    <location>
        <begin position="28"/>
        <end position="53"/>
    </location>
</feature>
<accession>A0A367J2A4</accession>
<name>A0A367J2A4_RHIST</name>
<dbReference type="AlphaFoldDB" id="A0A367J2A4"/>
<gene>
    <name evidence="2" type="ORF">CU098_009102</name>
</gene>
<dbReference type="Pfam" id="PF08550">
    <property type="entry name" value="GATA_AreA"/>
    <property type="match status" value="1"/>
</dbReference>
<dbReference type="GO" id="GO:0031930">
    <property type="term" value="P:mitochondria-nucleus signaling pathway"/>
    <property type="evidence" value="ECO:0007669"/>
    <property type="project" value="TreeGrafter"/>
</dbReference>
<dbReference type="EMBL" id="PJQM01004581">
    <property type="protein sequence ID" value="RCH83969.1"/>
    <property type="molecule type" value="Genomic_DNA"/>
</dbReference>
<dbReference type="PANTHER" id="PTHR28014">
    <property type="entry name" value="NEGATIVE REGULATOR OF RAS-CAMP PATHWAY"/>
    <property type="match status" value="1"/>
</dbReference>
<comment type="caution">
    <text evidence="2">The sequence shown here is derived from an EMBL/GenBank/DDBJ whole genome shotgun (WGS) entry which is preliminary data.</text>
</comment>
<dbReference type="InterPro" id="IPR053043">
    <property type="entry name" value="Ras-cAMP_regulatory"/>
</dbReference>
<feature type="non-terminal residue" evidence="2">
    <location>
        <position position="194"/>
    </location>
</feature>
<protein>
    <recommendedName>
        <fullName evidence="1">Nitrogen regulatory protein areA GATA-like domain-containing protein</fullName>
    </recommendedName>
</protein>
<sequence length="194" mass="22261">MPPIVLKIQSNDSLPFSDLDQDELSKTWRVCTKVKDALENGSRLENLSWRLWFIQNVLNANDAKFRSTKKMETEPVSIKNDDMIMLEQQSVLDTTENFILNQFTSDQEGNQMIELKDIFPFGMQEEAIVSQPCYTHYAYQEPYNNFDSSVPVYDTPSDPIVGIQSLFNADASTMPSMSIPSDDHNMTQLQEQNM</sequence>
<dbReference type="OrthoDB" id="515401at2759"/>
<dbReference type="GO" id="GO:0006808">
    <property type="term" value="P:regulation of nitrogen utilization"/>
    <property type="evidence" value="ECO:0007669"/>
    <property type="project" value="TreeGrafter"/>
</dbReference>
<reference evidence="2 3" key="1">
    <citation type="journal article" date="2018" name="G3 (Bethesda)">
        <title>Phylogenetic and Phylogenomic Definition of Rhizopus Species.</title>
        <authorList>
            <person name="Gryganskyi A.P."/>
            <person name="Golan J."/>
            <person name="Dolatabadi S."/>
            <person name="Mondo S."/>
            <person name="Robb S."/>
            <person name="Idnurm A."/>
            <person name="Muszewska A."/>
            <person name="Steczkiewicz K."/>
            <person name="Masonjones S."/>
            <person name="Liao H.L."/>
            <person name="Gajdeczka M.T."/>
            <person name="Anike F."/>
            <person name="Vuek A."/>
            <person name="Anishchenko I.M."/>
            <person name="Voigt K."/>
            <person name="de Hoog G.S."/>
            <person name="Smith M.E."/>
            <person name="Heitman J."/>
            <person name="Vilgalys R."/>
            <person name="Stajich J.E."/>
        </authorList>
    </citation>
    <scope>NUCLEOTIDE SEQUENCE [LARGE SCALE GENOMIC DNA]</scope>
    <source>
        <strain evidence="2 3">LSU 92-RS-03</strain>
    </source>
</reference>
<dbReference type="InterPro" id="IPR013860">
    <property type="entry name" value="AreA_GATA"/>
</dbReference>